<organism evidence="5 6">
    <name type="scientific">Candidatus Uhrbacteria bacterium RIFCSPHIGHO2_02_FULL_57_19</name>
    <dbReference type="NCBI Taxonomy" id="1802391"/>
    <lineage>
        <taxon>Bacteria</taxon>
        <taxon>Candidatus Uhriibacteriota</taxon>
    </lineage>
</organism>
<evidence type="ECO:0000313" key="5">
    <source>
        <dbReference type="EMBL" id="OGL74254.1"/>
    </source>
</evidence>
<dbReference type="GO" id="GO:0006412">
    <property type="term" value="P:translation"/>
    <property type="evidence" value="ECO:0007669"/>
    <property type="project" value="UniProtKB-UniRule"/>
</dbReference>
<dbReference type="GO" id="GO:1990904">
    <property type="term" value="C:ribonucleoprotein complex"/>
    <property type="evidence" value="ECO:0007669"/>
    <property type="project" value="UniProtKB-KW"/>
</dbReference>
<protein>
    <recommendedName>
        <fullName evidence="4">Large ribosomal subunit protein uL23</fullName>
    </recommendedName>
</protein>
<accession>A0A1F7U953</accession>
<dbReference type="HAMAP" id="MF_01369_B">
    <property type="entry name" value="Ribosomal_uL23_B"/>
    <property type="match status" value="1"/>
</dbReference>
<dbReference type="AlphaFoldDB" id="A0A1F7U953"/>
<dbReference type="Gene3D" id="3.30.70.330">
    <property type="match status" value="1"/>
</dbReference>
<dbReference type="InterPro" id="IPR012678">
    <property type="entry name" value="Ribosomal_uL23/eL15/eS24_sf"/>
</dbReference>
<comment type="caution">
    <text evidence="5">The sequence shown here is derived from an EMBL/GenBank/DDBJ whole genome shotgun (WGS) entry which is preliminary data.</text>
</comment>
<keyword evidence="2 4" id="KW-0689">Ribosomal protein</keyword>
<dbReference type="EMBL" id="MGDZ01000004">
    <property type="protein sequence ID" value="OGL74254.1"/>
    <property type="molecule type" value="Genomic_DNA"/>
</dbReference>
<dbReference type="GO" id="GO:0019843">
    <property type="term" value="F:rRNA binding"/>
    <property type="evidence" value="ECO:0007669"/>
    <property type="project" value="UniProtKB-UniRule"/>
</dbReference>
<evidence type="ECO:0000256" key="1">
    <source>
        <dbReference type="ARBA" id="ARBA00006700"/>
    </source>
</evidence>
<dbReference type="Pfam" id="PF00276">
    <property type="entry name" value="Ribosomal_L23"/>
    <property type="match status" value="1"/>
</dbReference>
<dbReference type="Proteomes" id="UP000176303">
    <property type="component" value="Unassembled WGS sequence"/>
</dbReference>
<name>A0A1F7U953_9BACT</name>
<comment type="subunit">
    <text evidence="4">Part of the 50S ribosomal subunit. Contacts protein L29, and trigger factor when it is bound to the ribosome.</text>
</comment>
<comment type="similarity">
    <text evidence="1 4">Belongs to the universal ribosomal protein uL23 family.</text>
</comment>
<keyword evidence="3 4" id="KW-0687">Ribonucleoprotein</keyword>
<comment type="function">
    <text evidence="4">One of the early assembly proteins it binds 23S rRNA. One of the proteins that surrounds the polypeptide exit tunnel on the outside of the ribosome. Forms the main docking site for trigger factor binding to the ribosome.</text>
</comment>
<evidence type="ECO:0000313" key="6">
    <source>
        <dbReference type="Proteomes" id="UP000176303"/>
    </source>
</evidence>
<evidence type="ECO:0000256" key="3">
    <source>
        <dbReference type="ARBA" id="ARBA00023274"/>
    </source>
</evidence>
<dbReference type="InterPro" id="IPR012677">
    <property type="entry name" value="Nucleotide-bd_a/b_plait_sf"/>
</dbReference>
<evidence type="ECO:0000256" key="4">
    <source>
        <dbReference type="HAMAP-Rule" id="MF_01369"/>
    </source>
</evidence>
<dbReference type="GO" id="GO:0005840">
    <property type="term" value="C:ribosome"/>
    <property type="evidence" value="ECO:0007669"/>
    <property type="project" value="UniProtKB-KW"/>
</dbReference>
<dbReference type="SUPFAM" id="SSF54189">
    <property type="entry name" value="Ribosomal proteins S24e, L23 and L15e"/>
    <property type="match status" value="1"/>
</dbReference>
<gene>
    <name evidence="4" type="primary">rplW</name>
    <name evidence="5" type="ORF">A3D72_03455</name>
</gene>
<reference evidence="5 6" key="1">
    <citation type="journal article" date="2016" name="Nat. Commun.">
        <title>Thousands of microbial genomes shed light on interconnected biogeochemical processes in an aquifer system.</title>
        <authorList>
            <person name="Anantharaman K."/>
            <person name="Brown C.T."/>
            <person name="Hug L.A."/>
            <person name="Sharon I."/>
            <person name="Castelle C.J."/>
            <person name="Probst A.J."/>
            <person name="Thomas B.C."/>
            <person name="Singh A."/>
            <person name="Wilkins M.J."/>
            <person name="Karaoz U."/>
            <person name="Brodie E.L."/>
            <person name="Williams K.H."/>
            <person name="Hubbard S.S."/>
            <person name="Banfield J.F."/>
        </authorList>
    </citation>
    <scope>NUCLEOTIDE SEQUENCE [LARGE SCALE GENOMIC DNA]</scope>
</reference>
<sequence length="103" mass="11611">MHQPASEDTGQAYRVLLRPLVTEKGARLGESGQYVFIVARDATRIAVARAVEKVYGVRPLKVNIARVRGKQIRFGRTRGRQKDWKKALVILPPGKKIRVYEGV</sequence>
<dbReference type="NCBIfam" id="NF004363">
    <property type="entry name" value="PRK05738.2-4"/>
    <property type="match status" value="1"/>
</dbReference>
<dbReference type="GO" id="GO:0003735">
    <property type="term" value="F:structural constituent of ribosome"/>
    <property type="evidence" value="ECO:0007669"/>
    <property type="project" value="InterPro"/>
</dbReference>
<proteinExistence type="inferred from homology"/>
<dbReference type="STRING" id="1802391.A3D72_03455"/>
<keyword evidence="4" id="KW-0699">rRNA-binding</keyword>
<dbReference type="InterPro" id="IPR013025">
    <property type="entry name" value="Ribosomal_uL23-like"/>
</dbReference>
<evidence type="ECO:0000256" key="2">
    <source>
        <dbReference type="ARBA" id="ARBA00022980"/>
    </source>
</evidence>
<keyword evidence="4" id="KW-0694">RNA-binding</keyword>